<protein>
    <recommendedName>
        <fullName evidence="8">ATP synthase mitochondrial F1 complex assembly factor 2</fullName>
    </recommendedName>
</protein>
<dbReference type="EMBL" id="PYFQ01000004">
    <property type="protein sequence ID" value="PSK38879.1"/>
    <property type="molecule type" value="Genomic_DNA"/>
</dbReference>
<dbReference type="Gene3D" id="3.30.2180.10">
    <property type="entry name" value="ATP12-like"/>
    <property type="match status" value="1"/>
</dbReference>
<dbReference type="GO" id="GO:0005759">
    <property type="term" value="C:mitochondrial matrix"/>
    <property type="evidence" value="ECO:0007669"/>
    <property type="project" value="EnsemblFungi"/>
</dbReference>
<dbReference type="InterPro" id="IPR042272">
    <property type="entry name" value="ATP12_ATP_synth-F1-assembly_N"/>
</dbReference>
<accession>A0A2P7YSF5</accession>
<dbReference type="GO" id="GO:0033615">
    <property type="term" value="P:mitochondrial proton-transporting ATP synthase complex assembly"/>
    <property type="evidence" value="ECO:0007669"/>
    <property type="project" value="EnsemblFungi"/>
</dbReference>
<evidence type="ECO:0000313" key="7">
    <source>
        <dbReference type="Proteomes" id="UP000241107"/>
    </source>
</evidence>
<dbReference type="InterPro" id="IPR011419">
    <property type="entry name" value="ATP12_ATP_synth-F1-assembly"/>
</dbReference>
<organism evidence="6 7">
    <name type="scientific">Candidozyma pseudohaemuli</name>
    <dbReference type="NCBI Taxonomy" id="418784"/>
    <lineage>
        <taxon>Eukaryota</taxon>
        <taxon>Fungi</taxon>
        <taxon>Dikarya</taxon>
        <taxon>Ascomycota</taxon>
        <taxon>Saccharomycotina</taxon>
        <taxon>Pichiomycetes</taxon>
        <taxon>Metschnikowiaceae</taxon>
        <taxon>Candidozyma</taxon>
    </lineage>
</organism>
<evidence type="ECO:0008006" key="8">
    <source>
        <dbReference type="Google" id="ProtNLM"/>
    </source>
</evidence>
<dbReference type="STRING" id="418784.A0A2P7YSF5"/>
<dbReference type="PANTHER" id="PTHR21013:SF10">
    <property type="entry name" value="ATP SYNTHASE MITOCHONDRIAL F1 COMPLEX ASSEMBLY FACTOR 2"/>
    <property type="match status" value="1"/>
</dbReference>
<dbReference type="VEuPathDB" id="FungiDB:C7M61_002184"/>
<dbReference type="GO" id="GO:0019904">
    <property type="term" value="F:protein domain specific binding"/>
    <property type="evidence" value="ECO:0007669"/>
    <property type="project" value="EnsemblFungi"/>
</dbReference>
<evidence type="ECO:0000256" key="4">
    <source>
        <dbReference type="ARBA" id="ARBA00023128"/>
    </source>
</evidence>
<dbReference type="SUPFAM" id="SSF160909">
    <property type="entry name" value="ATP12-like"/>
    <property type="match status" value="1"/>
</dbReference>
<dbReference type="AlphaFoldDB" id="A0A2P7YSF5"/>
<evidence type="ECO:0000256" key="2">
    <source>
        <dbReference type="ARBA" id="ARBA00008231"/>
    </source>
</evidence>
<comment type="similarity">
    <text evidence="2">Belongs to the ATP12 family.</text>
</comment>
<evidence type="ECO:0000256" key="1">
    <source>
        <dbReference type="ARBA" id="ARBA00004173"/>
    </source>
</evidence>
<keyword evidence="7" id="KW-1185">Reference proteome</keyword>
<keyword evidence="4" id="KW-0496">Mitochondrion</keyword>
<reference evidence="6 7" key="1">
    <citation type="submission" date="2018-03" db="EMBL/GenBank/DDBJ databases">
        <title>Candida pseudohaemulonii genome assembly and annotation.</title>
        <authorList>
            <person name="Munoz J.F."/>
            <person name="Gade L.G."/>
            <person name="Chow N.A."/>
            <person name="Litvintseva A.P."/>
            <person name="Loparev V.N."/>
            <person name="Cuomo C.A."/>
        </authorList>
    </citation>
    <scope>NUCLEOTIDE SEQUENCE [LARGE SCALE GENOMIC DNA]</scope>
    <source>
        <strain evidence="6 7">B12108</strain>
    </source>
</reference>
<dbReference type="PANTHER" id="PTHR21013">
    <property type="entry name" value="ATP SYNTHASE MITOCHONDRIAL F1 COMPLEX ASSEMBLY FACTOR 2/ATP12 PROTEIN, MITOCHONDRIAL PRECURSOR"/>
    <property type="match status" value="1"/>
</dbReference>
<dbReference type="RefSeq" id="XP_024714065.1">
    <property type="nucleotide sequence ID" value="XM_024857566.1"/>
</dbReference>
<evidence type="ECO:0000256" key="3">
    <source>
        <dbReference type="ARBA" id="ARBA00022946"/>
    </source>
</evidence>
<dbReference type="GeneID" id="36565573"/>
<keyword evidence="3" id="KW-0809">Transit peptide</keyword>
<dbReference type="OrthoDB" id="5322896at2759"/>
<comment type="subcellular location">
    <subcellularLocation>
        <location evidence="1">Mitochondrion</location>
    </subcellularLocation>
</comment>
<proteinExistence type="inferred from homology"/>
<dbReference type="InterPro" id="IPR023335">
    <property type="entry name" value="ATP12_ortho_dom_sf"/>
</dbReference>
<dbReference type="Pfam" id="PF07542">
    <property type="entry name" value="ATP12"/>
    <property type="match status" value="1"/>
</dbReference>
<comment type="caution">
    <text evidence="6">The sequence shown here is derived from an EMBL/GenBank/DDBJ whole genome shotgun (WGS) entry which is preliminary data.</text>
</comment>
<evidence type="ECO:0000313" key="6">
    <source>
        <dbReference type="EMBL" id="PSK38879.1"/>
    </source>
</evidence>
<name>A0A2P7YSF5_9ASCO</name>
<evidence type="ECO:0000256" key="5">
    <source>
        <dbReference type="ARBA" id="ARBA00023186"/>
    </source>
</evidence>
<gene>
    <name evidence="6" type="ORF">C7M61_002184</name>
</gene>
<sequence length="351" mass="39467">MLATVRPVGARIGLGCRAFGISAARLATKASDVPYTSSRAVGGDVNNVRSETNRLEKTLLRFWNKASAAFDETLKKWVVNLDNKPLKTPLGNKLAIPERKEQLALLVAHEWDNLLDMKIKPTNLPLTSLTSRAVDLSSVFETEKPDPNMVIKIGDLQDVKHDLLKYLDTDTCLIFATEDEYEGKLRKRQKELYNALIEEYNSFFTEFGRQNGLLPSENHKVQLQTLDCETDGLRGNSQTAEDRAIVLGWLDHLPLFDLVALEKAILTSKSFLCGVTILRSNATDEATKKAIYQPNKASELEYYFKDIEEITELGNLETIFQTEEWGEVEDTHDVDQAEWGRSLTAAALVCR</sequence>
<keyword evidence="5" id="KW-0143">Chaperone</keyword>
<dbReference type="Gene3D" id="1.10.3580.10">
    <property type="entry name" value="ATP12 ATPase"/>
    <property type="match status" value="1"/>
</dbReference>
<dbReference type="Proteomes" id="UP000241107">
    <property type="component" value="Unassembled WGS sequence"/>
</dbReference>